<organism evidence="1">
    <name type="scientific">Anguilla anguilla</name>
    <name type="common">European freshwater eel</name>
    <name type="synonym">Muraena anguilla</name>
    <dbReference type="NCBI Taxonomy" id="7936"/>
    <lineage>
        <taxon>Eukaryota</taxon>
        <taxon>Metazoa</taxon>
        <taxon>Chordata</taxon>
        <taxon>Craniata</taxon>
        <taxon>Vertebrata</taxon>
        <taxon>Euteleostomi</taxon>
        <taxon>Actinopterygii</taxon>
        <taxon>Neopterygii</taxon>
        <taxon>Teleostei</taxon>
        <taxon>Anguilliformes</taxon>
        <taxon>Anguillidae</taxon>
        <taxon>Anguilla</taxon>
    </lineage>
</organism>
<protein>
    <submittedName>
        <fullName evidence="1">Uncharacterized protein</fullName>
    </submittedName>
</protein>
<reference evidence="1" key="1">
    <citation type="submission" date="2014-11" db="EMBL/GenBank/DDBJ databases">
        <authorList>
            <person name="Amaro Gonzalez C."/>
        </authorList>
    </citation>
    <scope>NUCLEOTIDE SEQUENCE</scope>
</reference>
<dbReference type="EMBL" id="GBXM01054298">
    <property type="protein sequence ID" value="JAH54279.1"/>
    <property type="molecule type" value="Transcribed_RNA"/>
</dbReference>
<proteinExistence type="predicted"/>
<sequence length="26" mass="2957">MCSRSADIVVFDKIPCYGDFDHSHTL</sequence>
<accession>A0A0E9TKU6</accession>
<dbReference type="AlphaFoldDB" id="A0A0E9TKU6"/>
<evidence type="ECO:0000313" key="1">
    <source>
        <dbReference type="EMBL" id="JAH54279.1"/>
    </source>
</evidence>
<name>A0A0E9TKU6_ANGAN</name>
<reference evidence="1" key="2">
    <citation type="journal article" date="2015" name="Fish Shellfish Immunol.">
        <title>Early steps in the European eel (Anguilla anguilla)-Vibrio vulnificus interaction in the gills: Role of the RtxA13 toxin.</title>
        <authorList>
            <person name="Callol A."/>
            <person name="Pajuelo D."/>
            <person name="Ebbesson L."/>
            <person name="Teles M."/>
            <person name="MacKenzie S."/>
            <person name="Amaro C."/>
        </authorList>
    </citation>
    <scope>NUCLEOTIDE SEQUENCE</scope>
</reference>